<reference evidence="3 4" key="1">
    <citation type="submission" date="2020-02" db="EMBL/GenBank/DDBJ databases">
        <authorList>
            <person name="Li X.-J."/>
            <person name="Feng X.-M."/>
        </authorList>
    </citation>
    <scope>NUCLEOTIDE SEQUENCE [LARGE SCALE GENOMIC DNA]</scope>
    <source>
        <strain evidence="3 4">CGMCC 4.7225</strain>
    </source>
</reference>
<dbReference type="InterPro" id="IPR002201">
    <property type="entry name" value="Glyco_trans_9"/>
</dbReference>
<keyword evidence="1" id="KW-0328">Glycosyltransferase</keyword>
<keyword evidence="2 3" id="KW-0808">Transferase</keyword>
<name>A0A6N9YLM3_9ACTN</name>
<dbReference type="PANTHER" id="PTHR30160:SF1">
    <property type="entry name" value="LIPOPOLYSACCHARIDE 1,2-N-ACETYLGLUCOSAMINETRANSFERASE-RELATED"/>
    <property type="match status" value="1"/>
</dbReference>
<protein>
    <submittedName>
        <fullName evidence="3">Glycosyltransferase family 9 protein</fullName>
    </submittedName>
</protein>
<dbReference type="SUPFAM" id="SSF53756">
    <property type="entry name" value="UDP-Glycosyltransferase/glycogen phosphorylase"/>
    <property type="match status" value="1"/>
</dbReference>
<accession>A0A6N9YLM3</accession>
<keyword evidence="4" id="KW-1185">Reference proteome</keyword>
<dbReference type="PANTHER" id="PTHR30160">
    <property type="entry name" value="TETRAACYLDISACCHARIDE 4'-KINASE-RELATED"/>
    <property type="match status" value="1"/>
</dbReference>
<dbReference type="GO" id="GO:0009244">
    <property type="term" value="P:lipopolysaccharide core region biosynthetic process"/>
    <property type="evidence" value="ECO:0007669"/>
    <property type="project" value="TreeGrafter"/>
</dbReference>
<dbReference type="GO" id="GO:0008713">
    <property type="term" value="F:ADP-heptose-lipopolysaccharide heptosyltransferase activity"/>
    <property type="evidence" value="ECO:0007669"/>
    <property type="project" value="TreeGrafter"/>
</dbReference>
<dbReference type="CDD" id="cd03789">
    <property type="entry name" value="GT9_LPS_heptosyltransferase"/>
    <property type="match status" value="1"/>
</dbReference>
<dbReference type="EMBL" id="JAAGOB010000005">
    <property type="protein sequence ID" value="NED95926.1"/>
    <property type="molecule type" value="Genomic_DNA"/>
</dbReference>
<evidence type="ECO:0000256" key="1">
    <source>
        <dbReference type="ARBA" id="ARBA00022676"/>
    </source>
</evidence>
<comment type="caution">
    <text evidence="3">The sequence shown here is derived from an EMBL/GenBank/DDBJ whole genome shotgun (WGS) entry which is preliminary data.</text>
</comment>
<dbReference type="Proteomes" id="UP000469185">
    <property type="component" value="Unassembled WGS sequence"/>
</dbReference>
<dbReference type="AlphaFoldDB" id="A0A6N9YLM3"/>
<dbReference type="InterPro" id="IPR051199">
    <property type="entry name" value="LPS_LOS_Heptosyltrfase"/>
</dbReference>
<proteinExistence type="predicted"/>
<dbReference type="Pfam" id="PF01075">
    <property type="entry name" value="Glyco_transf_9"/>
    <property type="match status" value="1"/>
</dbReference>
<evidence type="ECO:0000313" key="3">
    <source>
        <dbReference type="EMBL" id="NED95926.1"/>
    </source>
</evidence>
<gene>
    <name evidence="3" type="ORF">G1H11_11460</name>
</gene>
<evidence type="ECO:0000313" key="4">
    <source>
        <dbReference type="Proteomes" id="UP000469185"/>
    </source>
</evidence>
<dbReference type="Gene3D" id="3.40.50.2000">
    <property type="entry name" value="Glycogen Phosphorylase B"/>
    <property type="match status" value="2"/>
</dbReference>
<organism evidence="3 4">
    <name type="scientific">Phytoactinopolyspora alkaliphila</name>
    <dbReference type="NCBI Taxonomy" id="1783498"/>
    <lineage>
        <taxon>Bacteria</taxon>
        <taxon>Bacillati</taxon>
        <taxon>Actinomycetota</taxon>
        <taxon>Actinomycetes</taxon>
        <taxon>Jiangellales</taxon>
        <taxon>Jiangellaceae</taxon>
        <taxon>Phytoactinopolyspora</taxon>
    </lineage>
</organism>
<evidence type="ECO:0000256" key="2">
    <source>
        <dbReference type="ARBA" id="ARBA00022679"/>
    </source>
</evidence>
<dbReference type="RefSeq" id="WP_163818684.1">
    <property type="nucleotide sequence ID" value="NZ_JAAGOB010000005.1"/>
</dbReference>
<sequence length="342" mass="35329">MKHRVLCVRLDNAGDVLLAGPAIRAVAASGAAVTVLAGPSGAEAARLLPGVEDVIEWRCPWVDLDPPAVNSGDLALLKMQLRLREFSSALVFTSFHQSPLPTALVLRLAGIDWIGALSDDYPGSLLNLRHRLEGDHPEAERALSLAEAAGYQLPAGDDGALRVRSGLPDVRALTGDGPYVVLHPGTSAPARAWPEDRFTELARMLRAAGRRVVVTGGPGEASLTRRVSAAAAVDLGGKTSMTELAAVLGGALAVVVGNTGPAHLAAAVGTPVVSLFAPTVPAARWAPYRVPSLILGDQFAACRDTRAVACPVPGHPCLSSVPAARVADAVSTLIPSAERIPA</sequence>
<dbReference type="GO" id="GO:0005829">
    <property type="term" value="C:cytosol"/>
    <property type="evidence" value="ECO:0007669"/>
    <property type="project" value="TreeGrafter"/>
</dbReference>